<dbReference type="PANTHER" id="PTHR46484">
    <property type="entry name" value="SI:CH211-171H4.5-RELATED"/>
    <property type="match status" value="1"/>
</dbReference>
<dbReference type="InterPro" id="IPR013783">
    <property type="entry name" value="Ig-like_fold"/>
</dbReference>
<reference evidence="4" key="3">
    <citation type="submission" date="2025-09" db="UniProtKB">
        <authorList>
            <consortium name="Ensembl"/>
        </authorList>
    </citation>
    <scope>IDENTIFICATION</scope>
</reference>
<keyword evidence="1" id="KW-0812">Transmembrane</keyword>
<sequence length="466" mass="51546">MKLISAVVFVCVCSGAPPPSMPDKVFALAGSCALLPCSSSPTLGLEVRLRVRSTLLMSTAFNSNPTEPVSRSQRELKTRVALAGDLSSGDCSLTIANISSADPTTYEIQLREKRGSWGSTRSTKLTITYFPERPVISAPAAVTVGQVAVVNCSVPISCPSQLPRLQWVWERGGKEGSSVYGVMDTVKIKGQMSLLVSSLSFTPSYLVKPRLRCEALYSGSRKTTATTELHVNYSPAILEHSSSCEWDGFLMVCRCTVDSNPRPAVTWSVNGSVPPQDYNTSSTHTAHTYSTHTLQETLQGPMLVPLTVICYAFNSIGNDSHTLLQAGEGSLWTLMSAVCVVFLFLLLLLLLVLLLCHCRRAGRRRRLMSCRPPVFEDSVYQDRLPLYINCAEVTNIYTNGSYQLIYQNCTPCFVRTKQTYKRQRRGARRLKAQRERGRDHAVDQRVRDIRTPEITDPDTAIYVEVI</sequence>
<dbReference type="InterPro" id="IPR036179">
    <property type="entry name" value="Ig-like_dom_sf"/>
</dbReference>
<dbReference type="AlphaFoldDB" id="A0AAR2J936"/>
<evidence type="ECO:0000313" key="5">
    <source>
        <dbReference type="Proteomes" id="UP001501920"/>
    </source>
</evidence>
<feature type="signal peptide" evidence="2">
    <location>
        <begin position="1"/>
        <end position="15"/>
    </location>
</feature>
<dbReference type="Gene3D" id="2.60.40.10">
    <property type="entry name" value="Immunoglobulins"/>
    <property type="match status" value="3"/>
</dbReference>
<keyword evidence="1" id="KW-0472">Membrane</keyword>
<feature type="domain" description="Ig-like" evidence="3">
    <location>
        <begin position="131"/>
        <end position="230"/>
    </location>
</feature>
<dbReference type="InterPro" id="IPR007110">
    <property type="entry name" value="Ig-like_dom"/>
</dbReference>
<keyword evidence="5" id="KW-1185">Reference proteome</keyword>
<dbReference type="Proteomes" id="UP001501920">
    <property type="component" value="Chromosome 24"/>
</dbReference>
<evidence type="ECO:0000259" key="3">
    <source>
        <dbReference type="PROSITE" id="PS50835"/>
    </source>
</evidence>
<dbReference type="PROSITE" id="PS50835">
    <property type="entry name" value="IG_LIKE"/>
    <property type="match status" value="1"/>
</dbReference>
<evidence type="ECO:0000256" key="2">
    <source>
        <dbReference type="SAM" id="SignalP"/>
    </source>
</evidence>
<name>A0AAR2J936_PYGNA</name>
<evidence type="ECO:0000256" key="1">
    <source>
        <dbReference type="SAM" id="Phobius"/>
    </source>
</evidence>
<dbReference type="SUPFAM" id="SSF48726">
    <property type="entry name" value="Immunoglobulin"/>
    <property type="match status" value="3"/>
</dbReference>
<keyword evidence="1" id="KW-1133">Transmembrane helix</keyword>
<protein>
    <recommendedName>
        <fullName evidence="3">Ig-like domain-containing protein</fullName>
    </recommendedName>
</protein>
<feature type="transmembrane region" description="Helical" evidence="1">
    <location>
        <begin position="331"/>
        <end position="356"/>
    </location>
</feature>
<reference evidence="4" key="2">
    <citation type="submission" date="2025-08" db="UniProtKB">
        <authorList>
            <consortium name="Ensembl"/>
        </authorList>
    </citation>
    <scope>IDENTIFICATION</scope>
</reference>
<reference evidence="4 5" key="1">
    <citation type="submission" date="2020-10" db="EMBL/GenBank/DDBJ databases">
        <title>Pygocentrus nattereri (red-bellied piranha) genome, fPygNat1, primary haplotype.</title>
        <authorList>
            <person name="Myers G."/>
            <person name="Meyer A."/>
            <person name="Karagic N."/>
            <person name="Pippel M."/>
            <person name="Winkler S."/>
            <person name="Tracey A."/>
            <person name="Wood J."/>
            <person name="Formenti G."/>
            <person name="Howe K."/>
            <person name="Fedrigo O."/>
            <person name="Jarvis E.D."/>
        </authorList>
    </citation>
    <scope>NUCLEOTIDE SEQUENCE [LARGE SCALE GENOMIC DNA]</scope>
</reference>
<organism evidence="4 5">
    <name type="scientific">Pygocentrus nattereri</name>
    <name type="common">Red-bellied piranha</name>
    <dbReference type="NCBI Taxonomy" id="42514"/>
    <lineage>
        <taxon>Eukaryota</taxon>
        <taxon>Metazoa</taxon>
        <taxon>Chordata</taxon>
        <taxon>Craniata</taxon>
        <taxon>Vertebrata</taxon>
        <taxon>Euteleostomi</taxon>
        <taxon>Actinopterygii</taxon>
        <taxon>Neopterygii</taxon>
        <taxon>Teleostei</taxon>
        <taxon>Ostariophysi</taxon>
        <taxon>Characiformes</taxon>
        <taxon>Characoidei</taxon>
        <taxon>Pygocentrus</taxon>
    </lineage>
</organism>
<evidence type="ECO:0000313" key="4">
    <source>
        <dbReference type="Ensembl" id="ENSPNAP00000046842.1"/>
    </source>
</evidence>
<proteinExistence type="predicted"/>
<feature type="chain" id="PRO_5043591172" description="Ig-like domain-containing protein" evidence="2">
    <location>
        <begin position="16"/>
        <end position="466"/>
    </location>
</feature>
<keyword evidence="2" id="KW-0732">Signal</keyword>
<dbReference type="Ensembl" id="ENSPNAT00000041538.1">
    <property type="protein sequence ID" value="ENSPNAP00000046842.1"/>
    <property type="gene ID" value="ENSPNAG00000004847.2"/>
</dbReference>
<dbReference type="GeneTree" id="ENSGT00940000173371"/>
<dbReference type="PANTHER" id="PTHR46484:SF3">
    <property type="entry name" value="MYELIN-ASSOCIATED GLYCOPROTEIN-LIKE"/>
    <property type="match status" value="1"/>
</dbReference>
<accession>A0AAR2J936</accession>